<dbReference type="NCBIfam" id="TIGR01109">
    <property type="entry name" value="Na_pump_decarbB"/>
    <property type="match status" value="1"/>
</dbReference>
<evidence type="ECO:0000256" key="11">
    <source>
        <dbReference type="ARBA" id="ARBA00023136"/>
    </source>
</evidence>
<comment type="function">
    <text evidence="2">Catalyzes the decarboxylation of oxaloacetate coupled to Na(+) translocation.</text>
</comment>
<evidence type="ECO:0000313" key="15">
    <source>
        <dbReference type="EMBL" id="SQC44855.1"/>
    </source>
</evidence>
<accession>A0A2X3FFJ2</accession>
<dbReference type="AlphaFoldDB" id="A0A2X3FFJ2"/>
<keyword evidence="15" id="KW-0456">Lyase</keyword>
<dbReference type="PANTHER" id="PTHR35806">
    <property type="entry name" value="OXALOACETATE DECARBOXYLASE BETA CHAIN 2"/>
    <property type="match status" value="1"/>
</dbReference>
<dbReference type="PANTHER" id="PTHR35806:SF1">
    <property type="entry name" value="OXALOACETATE DECARBOXYLASE BETA CHAIN 2"/>
    <property type="match status" value="1"/>
</dbReference>
<dbReference type="GO" id="GO:0016829">
    <property type="term" value="F:lyase activity"/>
    <property type="evidence" value="ECO:0007669"/>
    <property type="project" value="UniProtKB-KW"/>
</dbReference>
<feature type="compositionally biased region" description="Gly residues" evidence="13">
    <location>
        <begin position="324"/>
        <end position="333"/>
    </location>
</feature>
<evidence type="ECO:0000256" key="3">
    <source>
        <dbReference type="ARBA" id="ARBA00004651"/>
    </source>
</evidence>
<dbReference type="GO" id="GO:0006814">
    <property type="term" value="P:sodium ion transport"/>
    <property type="evidence" value="ECO:0007669"/>
    <property type="project" value="InterPro"/>
</dbReference>
<comment type="similarity">
    <text evidence="4">Belongs to the GcdB/MmdB/OadB family.</text>
</comment>
<evidence type="ECO:0000256" key="1">
    <source>
        <dbReference type="ARBA" id="ARBA00001959"/>
    </source>
</evidence>
<sequence length="690" mass="71956">MESLNALIQGMGLMHLGAGQAVMLLVSLLLLWLAIAKKFEPLLLLPIGFGGLLSNIPEAGLALTALESLLAHHDPAQLAVIAAKLHCAPDVHAIKEALALALPSVQGQMESLAVDMGYSAGVLAIFYKVAIGSGIAPLVIFMGVGAMTDFGPLLANPRTLLLGAAAQFGIFATVLGALTLNYFGIISFTLPQAAAIGIIGGADGPTAIYLSGKLAPELLGAIAVAAYSYMALVPLIQPPIMKALTTDKERKIRMVQLRMVSKREKILFPAVLLLLVALLLPDAAPLLGMFCFGNLMRESGVVERLSDTVQNALIQHSDHLPRTVGGGQAGGGQVPAAADAGDPGAGGDRLLRGDRRRGADGEADERVQPAQNQPADRLGGGVGGADGGAGVEQGGSGSGRAELPADARDGPERGGGDRLGDRRRGDAQVRAGDVGQPVPAAGKPAAEISHKETVMNEGIACCPENRTSTREAVVDAMLASGDELAQLQPALNLLSPPLNATPGEALLASCYEAGADHNADEATRAVSALPAAVVRSATPSLQRSGLLCMAAGALSARQLPLTHNRLCDVAGQFARAIPEGDEEAGSGFYTVRSVSLPVYRRLRRDNHSHSVCLQQALLHLLAWKSESPWARQQAQRLLWQGGVLGEKGEFALLTLDDELRERQIVWPALRSLLAVTGFLVRFPAGPVFSD</sequence>
<evidence type="ECO:0000256" key="4">
    <source>
        <dbReference type="ARBA" id="ARBA00010924"/>
    </source>
</evidence>
<dbReference type="EC" id="7.2.4.2" evidence="6"/>
<evidence type="ECO:0000256" key="9">
    <source>
        <dbReference type="ARBA" id="ARBA00022967"/>
    </source>
</evidence>
<dbReference type="GO" id="GO:0005886">
    <property type="term" value="C:plasma membrane"/>
    <property type="evidence" value="ECO:0007669"/>
    <property type="project" value="UniProtKB-SubCell"/>
</dbReference>
<evidence type="ECO:0000256" key="5">
    <source>
        <dbReference type="ARBA" id="ARBA00011869"/>
    </source>
</evidence>
<evidence type="ECO:0000256" key="12">
    <source>
        <dbReference type="ARBA" id="ARBA00048176"/>
    </source>
</evidence>
<feature type="transmembrane region" description="Helical" evidence="14">
    <location>
        <begin position="125"/>
        <end position="148"/>
    </location>
</feature>
<keyword evidence="9" id="KW-1278">Translocase</keyword>
<protein>
    <recommendedName>
        <fullName evidence="6">oxaloacetate decarboxylase (Na(+) extruding)</fullName>
        <ecNumber evidence="6">7.2.4.2</ecNumber>
    </recommendedName>
</protein>
<evidence type="ECO:0000256" key="7">
    <source>
        <dbReference type="ARBA" id="ARBA00022475"/>
    </source>
</evidence>
<proteinExistence type="inferred from homology"/>
<dbReference type="EMBL" id="UAWQ01000018">
    <property type="protein sequence ID" value="SQC44855.1"/>
    <property type="molecule type" value="Genomic_DNA"/>
</dbReference>
<gene>
    <name evidence="15" type="primary">oadB_2</name>
    <name evidence="15" type="ORF">NCTC13465_03392</name>
</gene>
<feature type="transmembrane region" description="Helical" evidence="14">
    <location>
        <begin position="160"/>
        <end position="183"/>
    </location>
</feature>
<feature type="compositionally biased region" description="Gly residues" evidence="13">
    <location>
        <begin position="378"/>
        <end position="398"/>
    </location>
</feature>
<feature type="transmembrane region" description="Helical" evidence="14">
    <location>
        <begin position="12"/>
        <end position="35"/>
    </location>
</feature>
<evidence type="ECO:0000256" key="13">
    <source>
        <dbReference type="SAM" id="MobiDB-lite"/>
    </source>
</evidence>
<evidence type="ECO:0000256" key="6">
    <source>
        <dbReference type="ARBA" id="ARBA00011957"/>
    </source>
</evidence>
<keyword evidence="10 14" id="KW-1133">Transmembrane helix</keyword>
<evidence type="ECO:0000256" key="2">
    <source>
        <dbReference type="ARBA" id="ARBA00003002"/>
    </source>
</evidence>
<feature type="transmembrane region" description="Helical" evidence="14">
    <location>
        <begin position="266"/>
        <end position="290"/>
    </location>
</feature>
<name>A0A2X3FFJ2_KLEPN</name>
<feature type="transmembrane region" description="Helical" evidence="14">
    <location>
        <begin position="218"/>
        <end position="245"/>
    </location>
</feature>
<comment type="subcellular location">
    <subcellularLocation>
        <location evidence="3">Cell membrane</location>
        <topology evidence="3">Multi-pass membrane protein</topology>
    </subcellularLocation>
</comment>
<feature type="compositionally biased region" description="Basic and acidic residues" evidence="13">
    <location>
        <begin position="403"/>
        <end position="427"/>
    </location>
</feature>
<comment type="cofactor">
    <cofactor evidence="1">
        <name>Na(+)</name>
        <dbReference type="ChEBI" id="CHEBI:29101"/>
    </cofactor>
</comment>
<evidence type="ECO:0000313" key="16">
    <source>
        <dbReference type="Proteomes" id="UP000251721"/>
    </source>
</evidence>
<feature type="compositionally biased region" description="Basic and acidic residues" evidence="13">
    <location>
        <begin position="349"/>
        <end position="367"/>
    </location>
</feature>
<organism evidence="15 16">
    <name type="scientific">Klebsiella pneumoniae</name>
    <dbReference type="NCBI Taxonomy" id="573"/>
    <lineage>
        <taxon>Bacteria</taxon>
        <taxon>Pseudomonadati</taxon>
        <taxon>Pseudomonadota</taxon>
        <taxon>Gammaproteobacteria</taxon>
        <taxon>Enterobacterales</taxon>
        <taxon>Enterobacteriaceae</taxon>
        <taxon>Klebsiella/Raoultella group</taxon>
        <taxon>Klebsiella</taxon>
        <taxon>Klebsiella pneumoniae complex</taxon>
    </lineage>
</organism>
<evidence type="ECO:0000256" key="10">
    <source>
        <dbReference type="ARBA" id="ARBA00022989"/>
    </source>
</evidence>
<reference evidence="15 16" key="1">
    <citation type="submission" date="2018-06" db="EMBL/GenBank/DDBJ databases">
        <authorList>
            <consortium name="Pathogen Informatics"/>
            <person name="Doyle S."/>
        </authorList>
    </citation>
    <scope>NUCLEOTIDE SEQUENCE [LARGE SCALE GENOMIC DNA]</scope>
    <source>
        <strain evidence="15 16">NCTC13465</strain>
    </source>
</reference>
<evidence type="ECO:0000256" key="8">
    <source>
        <dbReference type="ARBA" id="ARBA00022692"/>
    </source>
</evidence>
<comment type="catalytic activity">
    <reaction evidence="12">
        <text>oxaloacetate + 2 Na(+)(in) + H(+) = pyruvate + 2 Na(+)(out) + CO2</text>
        <dbReference type="Rhea" id="RHEA:57724"/>
        <dbReference type="ChEBI" id="CHEBI:15361"/>
        <dbReference type="ChEBI" id="CHEBI:15378"/>
        <dbReference type="ChEBI" id="CHEBI:16452"/>
        <dbReference type="ChEBI" id="CHEBI:16526"/>
        <dbReference type="ChEBI" id="CHEBI:29101"/>
        <dbReference type="EC" id="7.2.4.2"/>
    </reaction>
</comment>
<keyword evidence="7" id="KW-1003">Cell membrane</keyword>
<keyword evidence="8 14" id="KW-0812">Transmembrane</keyword>
<dbReference type="Proteomes" id="UP000251721">
    <property type="component" value="Unassembled WGS sequence"/>
</dbReference>
<dbReference type="Pfam" id="PF03977">
    <property type="entry name" value="OAD_beta"/>
    <property type="match status" value="1"/>
</dbReference>
<keyword evidence="11 14" id="KW-0472">Membrane</keyword>
<evidence type="ECO:0000256" key="14">
    <source>
        <dbReference type="SAM" id="Phobius"/>
    </source>
</evidence>
<dbReference type="GO" id="GO:0015451">
    <property type="term" value="F:decarboxylation-driven active transmembrane transporter activity"/>
    <property type="evidence" value="ECO:0007669"/>
    <property type="project" value="UniProtKB-EC"/>
</dbReference>
<feature type="region of interest" description="Disordered" evidence="13">
    <location>
        <begin position="319"/>
        <end position="444"/>
    </location>
</feature>
<comment type="subunit">
    <text evidence="5">Heterotrimer of an alpha, a beta and a gamma subunit.</text>
</comment>
<dbReference type="InterPro" id="IPR005661">
    <property type="entry name" value="OadB_MmdB"/>
</dbReference>